<feature type="domain" description="Potassium channel tetramerisation-type BTB" evidence="1">
    <location>
        <begin position="19"/>
        <end position="82"/>
    </location>
</feature>
<sequence length="245" mass="27430">MIEKNGSSAASYNNEVFLLNVGGELMHATRATLTYIPDTVLSSIIFSTIDNRSKLIQHDENGRIFLDLPPILFKHALEQLRRWKNRGNMSADREILPPSWHVKNEFDEMLVSLGLAKYKQNLPIECTVYNVSDDATRRVGTGGGMLCDRDLVGWTRFIDRAGNAIVRQAPAIGCGGQKSGWLQGTYPTEPLTTTLSTLCYTDEMRTPCRASIPIRTTHCGNFLVFKLRSPPFCPARVCTDDYNLN</sequence>
<proteinExistence type="predicted"/>
<dbReference type="GO" id="GO:0051260">
    <property type="term" value="P:protein homooligomerization"/>
    <property type="evidence" value="ECO:0007669"/>
    <property type="project" value="InterPro"/>
</dbReference>
<reference evidence="2" key="1">
    <citation type="submission" date="2021-02" db="EMBL/GenBank/DDBJ databases">
        <authorList>
            <person name="Nowell W R."/>
        </authorList>
    </citation>
    <scope>NUCLEOTIDE SEQUENCE</scope>
</reference>
<gene>
    <name evidence="3" type="ORF">OKA104_LOCUS27953</name>
    <name evidence="2" type="ORF">VCS650_LOCUS35966</name>
</gene>
<protein>
    <recommendedName>
        <fullName evidence="1">Potassium channel tetramerisation-type BTB domain-containing protein</fullName>
    </recommendedName>
</protein>
<dbReference type="Proteomes" id="UP000663891">
    <property type="component" value="Unassembled WGS sequence"/>
</dbReference>
<evidence type="ECO:0000259" key="1">
    <source>
        <dbReference type="Pfam" id="PF02214"/>
    </source>
</evidence>
<dbReference type="AlphaFoldDB" id="A0A815K6D1"/>
<comment type="caution">
    <text evidence="2">The sequence shown here is derived from an EMBL/GenBank/DDBJ whole genome shotgun (WGS) entry which is preliminary data.</text>
</comment>
<dbReference type="Gene3D" id="3.30.710.10">
    <property type="entry name" value="Potassium Channel Kv1.1, Chain A"/>
    <property type="match status" value="1"/>
</dbReference>
<organism evidence="2 4">
    <name type="scientific">Adineta steineri</name>
    <dbReference type="NCBI Taxonomy" id="433720"/>
    <lineage>
        <taxon>Eukaryota</taxon>
        <taxon>Metazoa</taxon>
        <taxon>Spiralia</taxon>
        <taxon>Gnathifera</taxon>
        <taxon>Rotifera</taxon>
        <taxon>Eurotatoria</taxon>
        <taxon>Bdelloidea</taxon>
        <taxon>Adinetida</taxon>
        <taxon>Adinetidae</taxon>
        <taxon>Adineta</taxon>
    </lineage>
</organism>
<dbReference type="OrthoDB" id="9987373at2759"/>
<dbReference type="InterPro" id="IPR011333">
    <property type="entry name" value="SKP1/BTB/POZ_sf"/>
</dbReference>
<dbReference type="SUPFAM" id="SSF54695">
    <property type="entry name" value="POZ domain"/>
    <property type="match status" value="1"/>
</dbReference>
<dbReference type="Proteomes" id="UP000663881">
    <property type="component" value="Unassembled WGS sequence"/>
</dbReference>
<evidence type="ECO:0000313" key="3">
    <source>
        <dbReference type="EMBL" id="CAF3968341.1"/>
    </source>
</evidence>
<accession>A0A815K6D1</accession>
<dbReference type="InterPro" id="IPR003131">
    <property type="entry name" value="T1-type_BTB"/>
</dbReference>
<evidence type="ECO:0000313" key="2">
    <source>
        <dbReference type="EMBL" id="CAF1391321.1"/>
    </source>
</evidence>
<evidence type="ECO:0000313" key="4">
    <source>
        <dbReference type="Proteomes" id="UP000663891"/>
    </source>
</evidence>
<dbReference type="EMBL" id="CAJOAY010002641">
    <property type="protein sequence ID" value="CAF3968341.1"/>
    <property type="molecule type" value="Genomic_DNA"/>
</dbReference>
<name>A0A815K6D1_9BILA</name>
<dbReference type="EMBL" id="CAJNON010000849">
    <property type="protein sequence ID" value="CAF1391321.1"/>
    <property type="molecule type" value="Genomic_DNA"/>
</dbReference>
<dbReference type="Pfam" id="PF02214">
    <property type="entry name" value="BTB_2"/>
    <property type="match status" value="1"/>
</dbReference>